<keyword evidence="5 6" id="KW-0472">Membrane</keyword>
<keyword evidence="3 6" id="KW-0812">Transmembrane</keyword>
<dbReference type="Proteomes" id="UP001465755">
    <property type="component" value="Unassembled WGS sequence"/>
</dbReference>
<evidence type="ECO:0000313" key="8">
    <source>
        <dbReference type="EMBL" id="KAK9801884.1"/>
    </source>
</evidence>
<evidence type="ECO:0000256" key="6">
    <source>
        <dbReference type="RuleBase" id="RU004914"/>
    </source>
</evidence>
<feature type="transmembrane region" description="Helical" evidence="6">
    <location>
        <begin position="223"/>
        <end position="241"/>
    </location>
</feature>
<dbReference type="EMBL" id="JALJOQ010000075">
    <property type="protein sequence ID" value="KAK9801884.1"/>
    <property type="molecule type" value="Genomic_DNA"/>
</dbReference>
<accession>A0AAW1P0D3</accession>
<name>A0AAW1P0D3_9CHLO</name>
<feature type="transmembrane region" description="Helical" evidence="6">
    <location>
        <begin position="120"/>
        <end position="142"/>
    </location>
</feature>
<comment type="caution">
    <text evidence="8">The sequence shown here is derived from an EMBL/GenBank/DDBJ whole genome shotgun (WGS) entry which is preliminary data.</text>
</comment>
<proteinExistence type="inferred from homology"/>
<feature type="transmembrane region" description="Helical" evidence="6">
    <location>
        <begin position="383"/>
        <end position="400"/>
    </location>
</feature>
<feature type="transmembrane region" description="Helical" evidence="6">
    <location>
        <begin position="46"/>
        <end position="67"/>
    </location>
</feature>
<feature type="transmembrane region" description="Helical" evidence="6">
    <location>
        <begin position="154"/>
        <end position="174"/>
    </location>
</feature>
<keyword evidence="4 6" id="KW-1133">Transmembrane helix</keyword>
<comment type="similarity">
    <text evidence="2 6">Belongs to the multi antimicrobial extrusion (MATE) (TC 2.A.66.1) family.</text>
</comment>
<evidence type="ECO:0000256" key="5">
    <source>
        <dbReference type="ARBA" id="ARBA00023136"/>
    </source>
</evidence>
<dbReference type="InterPro" id="IPR002528">
    <property type="entry name" value="MATE_fam"/>
</dbReference>
<dbReference type="Pfam" id="PF01554">
    <property type="entry name" value="MatE"/>
    <property type="match status" value="2"/>
</dbReference>
<dbReference type="AlphaFoldDB" id="A0AAW1P0D3"/>
<dbReference type="PANTHER" id="PTHR11206">
    <property type="entry name" value="MULTIDRUG RESISTANCE PROTEIN"/>
    <property type="match status" value="1"/>
</dbReference>
<evidence type="ECO:0000256" key="3">
    <source>
        <dbReference type="ARBA" id="ARBA00022692"/>
    </source>
</evidence>
<feature type="transmembrane region" description="Helical" evidence="6">
    <location>
        <begin position="452"/>
        <end position="474"/>
    </location>
</feature>
<evidence type="ECO:0000313" key="9">
    <source>
        <dbReference type="Proteomes" id="UP001465755"/>
    </source>
</evidence>
<dbReference type="InterPro" id="IPR045069">
    <property type="entry name" value="MATE_euk"/>
</dbReference>
<dbReference type="GO" id="GO:0016020">
    <property type="term" value="C:membrane"/>
    <property type="evidence" value="ECO:0007669"/>
    <property type="project" value="UniProtKB-SubCell"/>
</dbReference>
<sequence length="518" mass="54425">MRDQGDDHGRGDYVPLQDSPVAQALDDKRDGRASGYLSELGRVGPLAGPVALQSALAFSANLVSLGFVGHLGPLTLSQAVLGLSCYNVSGVSVLLGLATGMETQAGQAYGAKKYHLLGTIMQRAMLICSVAFCLIMCLWSQLNPILKAAGQDPHIVDGAVYFLWLNAPALFCYFMSECMKRYLLAQGEVQTPTVAMLVGAGMAPVYNYLFVQRLHWGLGGAAAANNCVQATSALLIAGLLVRREWGKRGDAIRTWTGWSWNSFQEWGGYLKLALPSMAATSLEWWLYEGLILLAGVLPDAEIAVAVMGIGFNTTAFTYTVSLGISGAASTRVANELGAGSATRARIAFQTVVALEAALMAVVIALGISLASPWAHLFTSDEKVATATVAILPIVFLSEMGDGFNGACGGVLRGAGRQLTGSYINGASYWGIGLPLCWFLAFKQDLGVTGLWYGLLSTTSLTGLLMLVACSRLDWGQEVTRASEMAGGDDEAGALAAPVAGAADQELAFRGIAAFGAHG</sequence>
<evidence type="ECO:0000256" key="1">
    <source>
        <dbReference type="ARBA" id="ARBA00004141"/>
    </source>
</evidence>
<keyword evidence="9" id="KW-1185">Reference proteome</keyword>
<evidence type="ECO:0000256" key="2">
    <source>
        <dbReference type="ARBA" id="ARBA00010199"/>
    </source>
</evidence>
<feature type="region of interest" description="Disordered" evidence="7">
    <location>
        <begin position="1"/>
        <end position="20"/>
    </location>
</feature>
<dbReference type="NCBIfam" id="TIGR00797">
    <property type="entry name" value="matE"/>
    <property type="match status" value="1"/>
</dbReference>
<dbReference type="GO" id="GO:0042910">
    <property type="term" value="F:xenobiotic transmembrane transporter activity"/>
    <property type="evidence" value="ECO:0007669"/>
    <property type="project" value="InterPro"/>
</dbReference>
<dbReference type="GO" id="GO:0015297">
    <property type="term" value="F:antiporter activity"/>
    <property type="evidence" value="ECO:0007669"/>
    <property type="project" value="InterPro"/>
</dbReference>
<feature type="transmembrane region" description="Helical" evidence="6">
    <location>
        <begin position="421"/>
        <end position="440"/>
    </location>
</feature>
<feature type="compositionally biased region" description="Basic and acidic residues" evidence="7">
    <location>
        <begin position="1"/>
        <end position="11"/>
    </location>
</feature>
<dbReference type="CDD" id="cd13132">
    <property type="entry name" value="MATE_eukaryotic"/>
    <property type="match status" value="1"/>
</dbReference>
<organism evidence="8 9">
    <name type="scientific">Symbiochloris irregularis</name>
    <dbReference type="NCBI Taxonomy" id="706552"/>
    <lineage>
        <taxon>Eukaryota</taxon>
        <taxon>Viridiplantae</taxon>
        <taxon>Chlorophyta</taxon>
        <taxon>core chlorophytes</taxon>
        <taxon>Trebouxiophyceae</taxon>
        <taxon>Trebouxiales</taxon>
        <taxon>Trebouxiaceae</taxon>
        <taxon>Symbiochloris</taxon>
    </lineage>
</organism>
<feature type="transmembrane region" description="Helical" evidence="6">
    <location>
        <begin position="79"/>
        <end position="99"/>
    </location>
</feature>
<dbReference type="GO" id="GO:1990961">
    <property type="term" value="P:xenobiotic detoxification by transmembrane export across the plasma membrane"/>
    <property type="evidence" value="ECO:0007669"/>
    <property type="project" value="InterPro"/>
</dbReference>
<gene>
    <name evidence="8" type="ORF">WJX73_007196</name>
</gene>
<comment type="subcellular location">
    <subcellularLocation>
        <location evidence="1">Membrane</location>
        <topology evidence="1">Multi-pass membrane protein</topology>
    </subcellularLocation>
</comment>
<reference evidence="8 9" key="1">
    <citation type="journal article" date="2024" name="Nat. Commun.">
        <title>Phylogenomics reveals the evolutionary origins of lichenization in chlorophyte algae.</title>
        <authorList>
            <person name="Puginier C."/>
            <person name="Libourel C."/>
            <person name="Otte J."/>
            <person name="Skaloud P."/>
            <person name="Haon M."/>
            <person name="Grisel S."/>
            <person name="Petersen M."/>
            <person name="Berrin J.G."/>
            <person name="Delaux P.M."/>
            <person name="Dal Grande F."/>
            <person name="Keller J."/>
        </authorList>
    </citation>
    <scope>NUCLEOTIDE SEQUENCE [LARGE SCALE GENOMIC DNA]</scope>
    <source>
        <strain evidence="8 9">SAG 2036</strain>
    </source>
</reference>
<feature type="transmembrane region" description="Helical" evidence="6">
    <location>
        <begin position="346"/>
        <end position="371"/>
    </location>
</feature>
<protein>
    <recommendedName>
        <fullName evidence="6">Protein DETOXIFICATION</fullName>
    </recommendedName>
    <alternativeName>
        <fullName evidence="6">Multidrug and toxic compound extrusion protein</fullName>
    </alternativeName>
</protein>
<feature type="transmembrane region" description="Helical" evidence="6">
    <location>
        <begin position="194"/>
        <end position="211"/>
    </location>
</feature>
<evidence type="ECO:0000256" key="4">
    <source>
        <dbReference type="ARBA" id="ARBA00022989"/>
    </source>
</evidence>
<evidence type="ECO:0000256" key="7">
    <source>
        <dbReference type="SAM" id="MobiDB-lite"/>
    </source>
</evidence>